<gene>
    <name evidence="2" type="ORF">QO001_006531</name>
</gene>
<dbReference type="PIRSF" id="PIRSF028704">
    <property type="entry name" value="UPC028704"/>
    <property type="match status" value="1"/>
</dbReference>
<feature type="transmembrane region" description="Helical" evidence="1">
    <location>
        <begin position="297"/>
        <end position="318"/>
    </location>
</feature>
<dbReference type="EMBL" id="JAUSWL010000030">
    <property type="protein sequence ID" value="MDQ0547572.1"/>
    <property type="molecule type" value="Genomic_DNA"/>
</dbReference>
<evidence type="ECO:0000313" key="3">
    <source>
        <dbReference type="Proteomes" id="UP001223420"/>
    </source>
</evidence>
<evidence type="ECO:0008006" key="4">
    <source>
        <dbReference type="Google" id="ProtNLM"/>
    </source>
</evidence>
<name>A0AAJ1WZF0_9HYPH</name>
<dbReference type="AlphaFoldDB" id="A0AAJ1WZF0"/>
<feature type="transmembrane region" description="Helical" evidence="1">
    <location>
        <begin position="77"/>
        <end position="99"/>
    </location>
</feature>
<keyword evidence="1" id="KW-0812">Transmembrane</keyword>
<dbReference type="PANTHER" id="PTHR38592:SF3">
    <property type="entry name" value="BLL4819 PROTEIN"/>
    <property type="match status" value="1"/>
</dbReference>
<keyword evidence="1" id="KW-1133">Transmembrane helix</keyword>
<reference evidence="2" key="1">
    <citation type="submission" date="2023-07" db="EMBL/GenBank/DDBJ databases">
        <title>Genomic Encyclopedia of Type Strains, Phase IV (KMG-IV): sequencing the most valuable type-strain genomes for metagenomic binning, comparative biology and taxonomic classification.</title>
        <authorList>
            <person name="Goeker M."/>
        </authorList>
    </citation>
    <scope>NUCLEOTIDE SEQUENCE</scope>
    <source>
        <strain evidence="2">DSM 19569</strain>
    </source>
</reference>
<dbReference type="Pfam" id="PF10129">
    <property type="entry name" value="OpgC_C"/>
    <property type="match status" value="1"/>
</dbReference>
<organism evidence="2 3">
    <name type="scientific">Methylobacterium brachiatum</name>
    <dbReference type="NCBI Taxonomy" id="269660"/>
    <lineage>
        <taxon>Bacteria</taxon>
        <taxon>Pseudomonadati</taxon>
        <taxon>Pseudomonadota</taxon>
        <taxon>Alphaproteobacteria</taxon>
        <taxon>Hyphomicrobiales</taxon>
        <taxon>Methylobacteriaceae</taxon>
        <taxon>Methylobacterium</taxon>
    </lineage>
</organism>
<evidence type="ECO:0000313" key="2">
    <source>
        <dbReference type="EMBL" id="MDQ0547572.1"/>
    </source>
</evidence>
<dbReference type="RefSeq" id="WP_230368540.1">
    <property type="nucleotide sequence ID" value="NZ_JAJALK010000033.1"/>
</dbReference>
<feature type="transmembrane region" description="Helical" evidence="1">
    <location>
        <begin position="167"/>
        <end position="186"/>
    </location>
</feature>
<feature type="transmembrane region" description="Helical" evidence="1">
    <location>
        <begin position="228"/>
        <end position="245"/>
    </location>
</feature>
<dbReference type="Proteomes" id="UP001223420">
    <property type="component" value="Unassembled WGS sequence"/>
</dbReference>
<keyword evidence="1" id="KW-0472">Membrane</keyword>
<comment type="caution">
    <text evidence="2">The sequence shown here is derived from an EMBL/GenBank/DDBJ whole genome shotgun (WGS) entry which is preliminary data.</text>
</comment>
<feature type="transmembrane region" description="Helical" evidence="1">
    <location>
        <begin position="257"/>
        <end position="277"/>
    </location>
</feature>
<feature type="transmembrane region" description="Helical" evidence="1">
    <location>
        <begin position="361"/>
        <end position="383"/>
    </location>
</feature>
<sequence>MKSLDEFGRVPFGGVASSPRPVRAPAPESAPRRPVRDARVDVLRGFALLMIFIDHIPRNAPAAFTLHNLGFSDAAEIFVLLAGYSSMVAYGGLFGRAGIRATLVRIGRRCLRIYLFQAGLLLATLVIVRIWMDLTGLTPRFGVAPLLQMGLLPGLLRGLALNALPNYLDILPLYILLLALFPAIYFGMRRGIWGVLALSGTLWLAANVDHTLNLPNAAAVDDGWYFNPFAWQFLFVIGAALAVAVRAGDGLLPWRNWAAALAFAYLAFGLLQGGSWGEWGLPDLRPLAIAAPDKSHVGPLRLLHILALTYLIFSAPAVRRLSGWRPLRQIDACGRHSLEIFAAGCLAALIGRILYRTFDATWPLQIAVNLTGLALMLALAKLLDARAVARRR</sequence>
<evidence type="ECO:0000256" key="1">
    <source>
        <dbReference type="SAM" id="Phobius"/>
    </source>
</evidence>
<feature type="transmembrane region" description="Helical" evidence="1">
    <location>
        <begin position="111"/>
        <end position="132"/>
    </location>
</feature>
<dbReference type="PANTHER" id="PTHR38592">
    <property type="entry name" value="BLL4819 PROTEIN"/>
    <property type="match status" value="1"/>
</dbReference>
<dbReference type="InterPro" id="IPR014550">
    <property type="entry name" value="UCP028704_OpgC"/>
</dbReference>
<protein>
    <recommendedName>
        <fullName evidence="4">OpgC domain-containing protein</fullName>
    </recommendedName>
</protein>
<accession>A0AAJ1WZF0</accession>
<feature type="transmembrane region" description="Helical" evidence="1">
    <location>
        <begin position="191"/>
        <end position="208"/>
    </location>
</feature>
<feature type="transmembrane region" description="Helical" evidence="1">
    <location>
        <begin position="338"/>
        <end position="355"/>
    </location>
</feature>
<proteinExistence type="predicted"/>